<evidence type="ECO:0000313" key="1">
    <source>
        <dbReference type="EMBL" id="VEL25930.1"/>
    </source>
</evidence>
<sequence length="151" mass="16937">MVELHLILAMLFPFTSKKLYLVFHFGNETFSNSSVCTTFYHSFPGQPTSQSLESPILPNVEAPSSTRLIAADVTTESEATISAYSELCPKKGLLRYVPVTVLECSQAVRCVAFHPTGRLYAVDLIITIVRYYGYTGYEFAKTFLDTNRYPL</sequence>
<comment type="caution">
    <text evidence="1">The sequence shown here is derived from an EMBL/GenBank/DDBJ whole genome shotgun (WGS) entry which is preliminary data.</text>
</comment>
<keyword evidence="2" id="KW-1185">Reference proteome</keyword>
<protein>
    <submittedName>
        <fullName evidence="1">Uncharacterized protein</fullName>
    </submittedName>
</protein>
<organism evidence="1 2">
    <name type="scientific">Protopolystoma xenopodis</name>
    <dbReference type="NCBI Taxonomy" id="117903"/>
    <lineage>
        <taxon>Eukaryota</taxon>
        <taxon>Metazoa</taxon>
        <taxon>Spiralia</taxon>
        <taxon>Lophotrochozoa</taxon>
        <taxon>Platyhelminthes</taxon>
        <taxon>Monogenea</taxon>
        <taxon>Polyopisthocotylea</taxon>
        <taxon>Polystomatidea</taxon>
        <taxon>Polystomatidae</taxon>
        <taxon>Protopolystoma</taxon>
    </lineage>
</organism>
<proteinExistence type="predicted"/>
<accession>A0A448X1P6</accession>
<reference evidence="1" key="1">
    <citation type="submission" date="2018-11" db="EMBL/GenBank/DDBJ databases">
        <authorList>
            <consortium name="Pathogen Informatics"/>
        </authorList>
    </citation>
    <scope>NUCLEOTIDE SEQUENCE</scope>
</reference>
<dbReference type="AlphaFoldDB" id="A0A448X1P6"/>
<gene>
    <name evidence="1" type="ORF">PXEA_LOCUS19370</name>
</gene>
<name>A0A448X1P6_9PLAT</name>
<dbReference type="Proteomes" id="UP000784294">
    <property type="component" value="Unassembled WGS sequence"/>
</dbReference>
<dbReference type="EMBL" id="CAAALY010077050">
    <property type="protein sequence ID" value="VEL25930.1"/>
    <property type="molecule type" value="Genomic_DNA"/>
</dbReference>
<dbReference type="OrthoDB" id="187712at2759"/>
<evidence type="ECO:0000313" key="2">
    <source>
        <dbReference type="Proteomes" id="UP000784294"/>
    </source>
</evidence>